<keyword evidence="1 2" id="KW-0807">Transducer</keyword>
<evidence type="ECO:0000256" key="1">
    <source>
        <dbReference type="ARBA" id="ARBA00023224"/>
    </source>
</evidence>
<reference evidence="6" key="1">
    <citation type="journal article" date="2019" name="Int. J. Syst. Evol. Microbiol.">
        <title>The Global Catalogue of Microorganisms (GCM) 10K type strain sequencing project: providing services to taxonomists for standard genome sequencing and annotation.</title>
        <authorList>
            <consortium name="The Broad Institute Genomics Platform"/>
            <consortium name="The Broad Institute Genome Sequencing Center for Infectious Disease"/>
            <person name="Wu L."/>
            <person name="Ma J."/>
        </authorList>
    </citation>
    <scope>NUCLEOTIDE SEQUENCE [LARGE SCALE GENOMIC DNA]</scope>
    <source>
        <strain evidence="6">NBRC 102122</strain>
    </source>
</reference>
<dbReference type="PANTHER" id="PTHR32089:SF114">
    <property type="entry name" value="METHYL-ACCEPTING CHEMOTAXIS PROTEIN MCPB"/>
    <property type="match status" value="1"/>
</dbReference>
<dbReference type="PANTHER" id="PTHR32089">
    <property type="entry name" value="METHYL-ACCEPTING CHEMOTAXIS PROTEIN MCPB"/>
    <property type="match status" value="1"/>
</dbReference>
<dbReference type="InterPro" id="IPR004089">
    <property type="entry name" value="MCPsignal_dom"/>
</dbReference>
<dbReference type="Gene3D" id="1.10.287.950">
    <property type="entry name" value="Methyl-accepting chemotaxis protein"/>
    <property type="match status" value="1"/>
</dbReference>
<comment type="caution">
    <text evidence="5">The sequence shown here is derived from an EMBL/GenBank/DDBJ whole genome shotgun (WGS) entry which is preliminary data.</text>
</comment>
<feature type="compositionally biased region" description="Basic and acidic residues" evidence="3">
    <location>
        <begin position="8"/>
        <end position="20"/>
    </location>
</feature>
<dbReference type="EMBL" id="BSOP01000029">
    <property type="protein sequence ID" value="GLR52294.1"/>
    <property type="molecule type" value="Genomic_DNA"/>
</dbReference>
<evidence type="ECO:0000256" key="2">
    <source>
        <dbReference type="PROSITE-ProRule" id="PRU00284"/>
    </source>
</evidence>
<evidence type="ECO:0000256" key="3">
    <source>
        <dbReference type="SAM" id="MobiDB-lite"/>
    </source>
</evidence>
<proteinExistence type="predicted"/>
<name>A0ABQ5ZKK8_9HYPH</name>
<gene>
    <name evidence="5" type="ORF">GCM10007923_35070</name>
</gene>
<evidence type="ECO:0000313" key="5">
    <source>
        <dbReference type="EMBL" id="GLR52294.1"/>
    </source>
</evidence>
<sequence length="483" mass="50489">MSNAALRETAHTREEDEGRAPADGAALRRVVGSLAVEASDLGLHLVDIAGSIQDTAAQSREHAALFTRLTRSATAIASANGDIARALGETDQLAASARQVLGEQAVQLDGSIAAIDHMVTASNEIGTEISAFSGALADVGRLADAIGTIARQTNLLALNAAIEAARAGEAGKGFAVVAAEVRALSLETSSTTASIQKTLQALRARIDRLEAAGEGARVSAEGVKATASAVQGSFAGVEQVMSKILDSASALAATTGAVDRECSDFARAIGAASAEIIRSNEVLQGASGKVGEVVAISERIIQATASAGIETPDSPYIRLVQQLAGEVSARFSAAVGSGEMGMEALFDRQYRPIPGTDPVQMTTRFTDFTDRVLPAIQEPVLAADARIAFCAAIDDQGYLPTHNRKFSEPQRPGDPAWNTANCRNRRIFDDRVGLAAGRSTEPFLVQTYRRDMGGGQFVLMKDISAPITVNGRHWGGLRLAIRV</sequence>
<dbReference type="PROSITE" id="PS50111">
    <property type="entry name" value="CHEMOTAXIS_TRANSDUC_2"/>
    <property type="match status" value="1"/>
</dbReference>
<feature type="domain" description="Methyl-accepting transducer" evidence="4">
    <location>
        <begin position="37"/>
        <end position="277"/>
    </location>
</feature>
<feature type="region of interest" description="Disordered" evidence="3">
    <location>
        <begin position="1"/>
        <end position="21"/>
    </location>
</feature>
<evidence type="ECO:0000313" key="6">
    <source>
        <dbReference type="Proteomes" id="UP001156702"/>
    </source>
</evidence>
<accession>A0ABQ5ZKK8</accession>
<dbReference type="SMART" id="SM00283">
    <property type="entry name" value="MA"/>
    <property type="match status" value="1"/>
</dbReference>
<dbReference type="Pfam" id="PF00015">
    <property type="entry name" value="MCPsignal"/>
    <property type="match status" value="1"/>
</dbReference>
<dbReference type="Proteomes" id="UP001156702">
    <property type="component" value="Unassembled WGS sequence"/>
</dbReference>
<evidence type="ECO:0000259" key="4">
    <source>
        <dbReference type="PROSITE" id="PS50111"/>
    </source>
</evidence>
<dbReference type="SUPFAM" id="SSF58104">
    <property type="entry name" value="Methyl-accepting chemotaxis protein (MCP) signaling domain"/>
    <property type="match status" value="1"/>
</dbReference>
<dbReference type="RefSeq" id="WP_244769943.1">
    <property type="nucleotide sequence ID" value="NZ_BSOP01000029.1"/>
</dbReference>
<protein>
    <submittedName>
        <fullName evidence="5">Chemotaxis protein</fullName>
    </submittedName>
</protein>
<organism evidence="5 6">
    <name type="scientific">Shinella yambaruensis</name>
    <dbReference type="NCBI Taxonomy" id="415996"/>
    <lineage>
        <taxon>Bacteria</taxon>
        <taxon>Pseudomonadati</taxon>
        <taxon>Pseudomonadota</taxon>
        <taxon>Alphaproteobacteria</taxon>
        <taxon>Hyphomicrobiales</taxon>
        <taxon>Rhizobiaceae</taxon>
        <taxon>Shinella</taxon>
    </lineage>
</organism>
<keyword evidence="6" id="KW-1185">Reference proteome</keyword>